<sequence length="1506" mass="171254">MREQWDLDSLKAEEEEIYKKEKDEARLKRKRFNWLSHDNRGASYISYNQFSNLPATSFEFGADGFAGACNGGGELLHLSAPSKDHGLIFARGAFSSSLYSCISRAQTEHGGSATFGLRLARDQTPYVHPTSRSNRLQKTSQSKQEQGIHSVEEKYDYASEGSSFRLGEMIERGCFNYRWPLNEHSLLLNSPLEGKDNPDIDAGYCTRLSYFKHGVCYQVIRLEPRSWRDIDQGDIYPLSCWDGQVILEIGGSIYFQLLKNITATGGEDNGSSASIKDQSSTKCLRIIDERLHIGLEAQVYQLSADGSRAISLDLTPYLNQDACDLRQPSQPPCLNFNSSESTFGVGQNIDDEASVNLVYRATAKLHTPSKESGGYGNRSETFIAAIRLIHSADTIAASKDLEIPSSEIMHEDVWVEPVPAGSVFESDSQATGVMWETILQWRDLHTDSMSEFTEISLIARCLEKILQVDLVPSFYGTENPALAVISNPFMRPIVSLRSLFWKVRFLAKVHHFLAGLRKNHTDRGSPKLPNNKDKKGEKSQQNEKEDSNALAFFAEFDELDRSQMISIAASQCNRIRNAIEHIISFLVELLSPSESTPLLPQFPTDQSELYYITMTIWYVVKSFRKTKWKSPSRLRNFKQEDLTVSRIPPDNHNFGAVDKRKIILLKWYHYGSLLSLADRGILPSYWRSGPMKKRVYSLSNAATTACTGSTELKSHYSVDDEIVDRLSFLAHELGMEEFDATAETVTSASIQRVREREFTKYLNPGVSLLKARGYGFQETSGPWEIHALCHNSRVNVLTLESESEYRKATKDYRGNETREKEVAVYKNKVYRFLNSEATLIPCWERSPMKMRSGWLQSEAAAVHGSTLLDIHNRIPVIPKLSPKISPQIRPVVRTEAERYRNQADGFITDTTDDFDKDVLSARFREMIRELKGEIVRPINWESFRPPLQYYPDSFINSLEDTPHLFRPPVTDNVFIPTTLTRLAERPGSGGLGRHDLENLLNEAQDSFTILDILVSQQILSLRKYQISRPYSTMLPDMRYYRLRARPARGQRAIIKTYNGELEIVKALFDSLVDQSVQHRILYIHKLTKKFVQVLAFVVHPEAVTCLSNHVLHTLRFSFHKGPIWMTSITVGSWILANTEQMTLKHESAMTNESVKLPDELRGAAQDAERLRGRNSALTSSQSRVSFFVSSAVLTTNAFGDFSRCTIISEVKDENKKMKRDEPVIAEISNEIWQVFVHQPQTARCLVFLHVLGMLCAKLCKQYRHTITEFEFIVPSTEAFLLKERDWTQDSLSLSRFQLILWGLDCLYKFRNSLKTSIANILDAKKELLDQIHEQAANRSLSLQAMCQEYIANFESGVVELTQVNEYLESNIALAVRFKDALSETLALRDSRVGLTQNEISLDQNNAIQALTYLTIGYLPLGLITAIFAIPQEQNVLFQGMGPWWFVGAIFILSAATYIVVAWLSLIVDFFKFPSTREARHRENRPNLWKGLRNIRQQLHSPDKSLC</sequence>
<gene>
    <name evidence="1" type="ORF">NUW58_g410</name>
</gene>
<reference evidence="1" key="1">
    <citation type="submission" date="2022-10" db="EMBL/GenBank/DDBJ databases">
        <title>Genome Sequence of Xylaria curta.</title>
        <authorList>
            <person name="Buettner E."/>
        </authorList>
    </citation>
    <scope>NUCLEOTIDE SEQUENCE</scope>
    <source>
        <strain evidence="1">Babe10</strain>
    </source>
</reference>
<accession>A0ACC1PRV3</accession>
<organism evidence="1 2">
    <name type="scientific">Xylaria curta</name>
    <dbReference type="NCBI Taxonomy" id="42375"/>
    <lineage>
        <taxon>Eukaryota</taxon>
        <taxon>Fungi</taxon>
        <taxon>Dikarya</taxon>
        <taxon>Ascomycota</taxon>
        <taxon>Pezizomycotina</taxon>
        <taxon>Sordariomycetes</taxon>
        <taxon>Xylariomycetidae</taxon>
        <taxon>Xylariales</taxon>
        <taxon>Xylariaceae</taxon>
        <taxon>Xylaria</taxon>
    </lineage>
</organism>
<protein>
    <submittedName>
        <fullName evidence="1">Uncharacterized protein</fullName>
    </submittedName>
</protein>
<keyword evidence="2" id="KW-1185">Reference proteome</keyword>
<comment type="caution">
    <text evidence="1">The sequence shown here is derived from an EMBL/GenBank/DDBJ whole genome shotgun (WGS) entry which is preliminary data.</text>
</comment>
<proteinExistence type="predicted"/>
<name>A0ACC1PRV3_9PEZI</name>
<evidence type="ECO:0000313" key="2">
    <source>
        <dbReference type="Proteomes" id="UP001143856"/>
    </source>
</evidence>
<evidence type="ECO:0000313" key="1">
    <source>
        <dbReference type="EMBL" id="KAJ2998175.1"/>
    </source>
</evidence>
<dbReference type="Proteomes" id="UP001143856">
    <property type="component" value="Unassembled WGS sequence"/>
</dbReference>
<dbReference type="EMBL" id="JAPDGR010000034">
    <property type="protein sequence ID" value="KAJ2998175.1"/>
    <property type="molecule type" value="Genomic_DNA"/>
</dbReference>